<proteinExistence type="predicted"/>
<dbReference type="RefSeq" id="WP_167185373.1">
    <property type="nucleotide sequence ID" value="NZ_JAASQL010000001.1"/>
</dbReference>
<reference evidence="2 3" key="1">
    <citation type="submission" date="2020-03" db="EMBL/GenBank/DDBJ databases">
        <title>Genomic Encyclopedia of Type Strains, Phase IV (KMG-IV): sequencing the most valuable type-strain genomes for metagenomic binning, comparative biology and taxonomic classification.</title>
        <authorList>
            <person name="Goeker M."/>
        </authorList>
    </citation>
    <scope>NUCLEOTIDE SEQUENCE [LARGE SCALE GENOMIC DNA]</scope>
    <source>
        <strain evidence="2 3">DSM 101599</strain>
    </source>
</reference>
<name>A0ABX0UCI3_9FLAO</name>
<accession>A0ABX0UCI3</accession>
<protein>
    <recommendedName>
        <fullName evidence="1">Tetracyclin repressor-like C-terminal domain-containing protein</fullName>
    </recommendedName>
</protein>
<dbReference type="InterPro" id="IPR041673">
    <property type="entry name" value="TetR_C_23"/>
</dbReference>
<comment type="caution">
    <text evidence="2">The sequence shown here is derived from an EMBL/GenBank/DDBJ whole genome shotgun (WGS) entry which is preliminary data.</text>
</comment>
<sequence>MQATKINKQEIISKFMEYVLEHDTAPKSIYKFSKELDIEEKEFYDYYSSFDQLEADIYSVFYDEAIKLMMSEVSYNDLDAKNELLVFYFTFFELLTNNRSYTTLSLNKAKYDLKKIKLLMPLKNKFTEFIKALHIDTIDLKEEKLNSFKQKSIEELAWTQFLFTLKFWLDDTSAGFEKTDLFIEKSVNASFDLINTTPLNNIIDFGKFFFKEKIKPQF</sequence>
<dbReference type="Gene3D" id="1.10.357.10">
    <property type="entry name" value="Tetracycline Repressor, domain 2"/>
    <property type="match status" value="1"/>
</dbReference>
<dbReference type="SUPFAM" id="SSF48498">
    <property type="entry name" value="Tetracyclin repressor-like, C-terminal domain"/>
    <property type="match status" value="1"/>
</dbReference>
<dbReference type="Proteomes" id="UP000745859">
    <property type="component" value="Unassembled WGS sequence"/>
</dbReference>
<organism evidence="2 3">
    <name type="scientific">Wenyingzhuangia heitensis</name>
    <dbReference type="NCBI Taxonomy" id="1487859"/>
    <lineage>
        <taxon>Bacteria</taxon>
        <taxon>Pseudomonadati</taxon>
        <taxon>Bacteroidota</taxon>
        <taxon>Flavobacteriia</taxon>
        <taxon>Flavobacteriales</taxon>
        <taxon>Flavobacteriaceae</taxon>
        <taxon>Wenyingzhuangia</taxon>
    </lineage>
</organism>
<evidence type="ECO:0000313" key="3">
    <source>
        <dbReference type="Proteomes" id="UP000745859"/>
    </source>
</evidence>
<evidence type="ECO:0000313" key="2">
    <source>
        <dbReference type="EMBL" id="NIJ44762.1"/>
    </source>
</evidence>
<dbReference type="EMBL" id="JAASQL010000001">
    <property type="protein sequence ID" value="NIJ44762.1"/>
    <property type="molecule type" value="Genomic_DNA"/>
</dbReference>
<feature type="domain" description="Tetracyclin repressor-like C-terminal" evidence="1">
    <location>
        <begin position="84"/>
        <end position="208"/>
    </location>
</feature>
<gene>
    <name evidence="2" type="ORF">FHR24_001201</name>
</gene>
<keyword evidence="3" id="KW-1185">Reference proteome</keyword>
<evidence type="ECO:0000259" key="1">
    <source>
        <dbReference type="Pfam" id="PF17931"/>
    </source>
</evidence>
<dbReference type="InterPro" id="IPR036271">
    <property type="entry name" value="Tet_transcr_reg_TetR-rel_C_sf"/>
</dbReference>
<dbReference type="Pfam" id="PF17931">
    <property type="entry name" value="TetR_C_23"/>
    <property type="match status" value="1"/>
</dbReference>